<keyword evidence="3" id="KW-1185">Reference proteome</keyword>
<comment type="caution">
    <text evidence="2">The sequence shown here is derived from an EMBL/GenBank/DDBJ whole genome shotgun (WGS) entry which is preliminary data.</text>
</comment>
<evidence type="ECO:0000313" key="3">
    <source>
        <dbReference type="Proteomes" id="UP001142055"/>
    </source>
</evidence>
<gene>
    <name evidence="2" type="ORF">RDWZM_009497</name>
</gene>
<evidence type="ECO:0000313" key="2">
    <source>
        <dbReference type="EMBL" id="KAJ6218340.1"/>
    </source>
</evidence>
<dbReference type="NCBIfam" id="TIGR04336">
    <property type="entry name" value="AmmeMemoSam_B"/>
    <property type="match status" value="1"/>
</dbReference>
<dbReference type="AlphaFoldDB" id="A0A9Q0M376"/>
<dbReference type="OMA" id="EQEAQYG"/>
<dbReference type="CDD" id="cd07361">
    <property type="entry name" value="MEMO_like"/>
    <property type="match status" value="1"/>
</dbReference>
<accession>A0A9Q0M376</accession>
<dbReference type="Pfam" id="PF01875">
    <property type="entry name" value="Memo"/>
    <property type="match status" value="1"/>
</dbReference>
<protein>
    <recommendedName>
        <fullName evidence="4">Protein MEMO1</fullName>
    </recommendedName>
</protein>
<dbReference type="PANTHER" id="PTHR11060:SF0">
    <property type="entry name" value="PROTEIN MEMO1"/>
    <property type="match status" value="1"/>
</dbReference>
<dbReference type="PANTHER" id="PTHR11060">
    <property type="entry name" value="PROTEIN MEMO1"/>
    <property type="match status" value="1"/>
</dbReference>
<dbReference type="EMBL" id="JAPWDV010000003">
    <property type="protein sequence ID" value="KAJ6218340.1"/>
    <property type="molecule type" value="Genomic_DNA"/>
</dbReference>
<name>A0A9Q0M376_BLOTA</name>
<dbReference type="HAMAP" id="MF_00055">
    <property type="entry name" value="MEMO1"/>
    <property type="match status" value="1"/>
</dbReference>
<evidence type="ECO:0008006" key="4">
    <source>
        <dbReference type="Google" id="ProtNLM"/>
    </source>
</evidence>
<evidence type="ECO:0000256" key="1">
    <source>
        <dbReference type="ARBA" id="ARBA00006315"/>
    </source>
</evidence>
<reference evidence="2" key="1">
    <citation type="submission" date="2022-12" db="EMBL/GenBank/DDBJ databases">
        <title>Genome assemblies of Blomia tropicalis.</title>
        <authorList>
            <person name="Cui Y."/>
        </authorList>
    </citation>
    <scope>NUCLEOTIDE SEQUENCE</scope>
    <source>
        <tissue evidence="2">Adult mites</tissue>
    </source>
</reference>
<dbReference type="Proteomes" id="UP001142055">
    <property type="component" value="Chromosome 3"/>
</dbReference>
<dbReference type="Gene3D" id="3.40.830.10">
    <property type="entry name" value="LigB-like"/>
    <property type="match status" value="1"/>
</dbReference>
<proteinExistence type="inferred from homology"/>
<dbReference type="InterPro" id="IPR002737">
    <property type="entry name" value="MEMO1_fam"/>
</dbReference>
<dbReference type="OrthoDB" id="417112at2759"/>
<comment type="similarity">
    <text evidence="1">Belongs to the MEMO1 family.</text>
</comment>
<organism evidence="2 3">
    <name type="scientific">Blomia tropicalis</name>
    <name type="common">Mite</name>
    <dbReference type="NCBI Taxonomy" id="40697"/>
    <lineage>
        <taxon>Eukaryota</taxon>
        <taxon>Metazoa</taxon>
        <taxon>Ecdysozoa</taxon>
        <taxon>Arthropoda</taxon>
        <taxon>Chelicerata</taxon>
        <taxon>Arachnida</taxon>
        <taxon>Acari</taxon>
        <taxon>Acariformes</taxon>
        <taxon>Sarcoptiformes</taxon>
        <taxon>Astigmata</taxon>
        <taxon>Glycyphagoidea</taxon>
        <taxon>Echimyopodidae</taxon>
        <taxon>Blomia</taxon>
    </lineage>
</organism>
<sequence>MSEIARRASHSGTWYSSSKRELNFQLEKWLDAAGPKSHGPARAIISPHAGYQYCGSCAAYAYKEICPTTTKRIFILGPSHRIHLSGCALSPATIYKTPLYDLTIDRDVYDELYETSSFEELSMYDDENEHSIEMQLSFIAKVMESVGPKEFKIVPILVGSLNADKEEMYGRILAPYLADPSNVFVISSDFCHWGQRFSYQFYEQSWGEIHQSIQKLDELGMNYIESMEPSSFSSYLKKYRNTICGRHPISVLLNAIANLRNSPTNGSSTTNCSLRFLNYAQSSQCLRMRDSSVSYASASLKMTN</sequence>